<dbReference type="EC" id="3.1.1.-" evidence="3"/>
<dbReference type="InterPro" id="IPR019826">
    <property type="entry name" value="Carboxylesterase_B_AS"/>
</dbReference>
<dbReference type="InterPro" id="IPR002018">
    <property type="entry name" value="CarbesteraseB"/>
</dbReference>
<feature type="signal peptide" evidence="3">
    <location>
        <begin position="1"/>
        <end position="16"/>
    </location>
</feature>
<evidence type="ECO:0000256" key="3">
    <source>
        <dbReference type="RuleBase" id="RU361235"/>
    </source>
</evidence>
<feature type="domain" description="Carboxylesterase type B" evidence="4">
    <location>
        <begin position="37"/>
        <end position="551"/>
    </location>
</feature>
<reference evidence="5" key="2">
    <citation type="journal article" date="2023" name="IMA Fungus">
        <title>Comparative genomic study of the Penicillium genus elucidates a diverse pangenome and 15 lateral gene transfer events.</title>
        <authorList>
            <person name="Petersen C."/>
            <person name="Sorensen T."/>
            <person name="Nielsen M.R."/>
            <person name="Sondergaard T.E."/>
            <person name="Sorensen J.L."/>
            <person name="Fitzpatrick D.A."/>
            <person name="Frisvad J.C."/>
            <person name="Nielsen K.L."/>
        </authorList>
    </citation>
    <scope>NUCLEOTIDE SEQUENCE</scope>
    <source>
        <strain evidence="5">IBT 21917</strain>
    </source>
</reference>
<dbReference type="PROSITE" id="PS00122">
    <property type="entry name" value="CARBOXYLESTERASE_B_1"/>
    <property type="match status" value="1"/>
</dbReference>
<dbReference type="GO" id="GO:0017000">
    <property type="term" value="P:antibiotic biosynthetic process"/>
    <property type="evidence" value="ECO:0007669"/>
    <property type="project" value="UniProtKB-ARBA"/>
</dbReference>
<reference evidence="5" key="1">
    <citation type="submission" date="2022-11" db="EMBL/GenBank/DDBJ databases">
        <authorList>
            <person name="Petersen C."/>
        </authorList>
    </citation>
    <scope>NUCLEOTIDE SEQUENCE</scope>
    <source>
        <strain evidence="5">IBT 21917</strain>
    </source>
</reference>
<dbReference type="InterPro" id="IPR050309">
    <property type="entry name" value="Type-B_Carboxylest/Lipase"/>
</dbReference>
<proteinExistence type="inferred from homology"/>
<organism evidence="5 6">
    <name type="scientific">Penicillium capsulatum</name>
    <dbReference type="NCBI Taxonomy" id="69766"/>
    <lineage>
        <taxon>Eukaryota</taxon>
        <taxon>Fungi</taxon>
        <taxon>Dikarya</taxon>
        <taxon>Ascomycota</taxon>
        <taxon>Pezizomycotina</taxon>
        <taxon>Eurotiomycetes</taxon>
        <taxon>Eurotiomycetidae</taxon>
        <taxon>Eurotiales</taxon>
        <taxon>Aspergillaceae</taxon>
        <taxon>Penicillium</taxon>
    </lineage>
</organism>
<keyword evidence="6" id="KW-1185">Reference proteome</keyword>
<dbReference type="Proteomes" id="UP001146351">
    <property type="component" value="Unassembled WGS sequence"/>
</dbReference>
<comment type="caution">
    <text evidence="5">The sequence shown here is derived from an EMBL/GenBank/DDBJ whole genome shotgun (WGS) entry which is preliminary data.</text>
</comment>
<sequence>MAAVFWLLTLLSICSASNLPIVDLGYALHQANTFQSPTGLYNFSNIRYAAPPLGDLRFRAPEKPEQDRRQVQNGSIGRVCPQGFPIWSQDIEPDFLLSQLTNTTFNKSTDISSYPYVPYPVDPRTTEDCLFLDVIVPQKIFDRSRREHWPKKQSLAPVLVWIFGGGFAQGDKTTFDPAGLVERSTVVGDGVVYVTLNYRLGAFGWLAGDTLTQNGTANAGLHDQRLALDWVAENIHLFGGDPTRVTVMGESSGGGSIMHHITAYGGEAGPSSPFQQAIVQSPGWVPVVDDKQSDQVLKQFLGILNVSTVEQARNLPSEKLMAGNAYQIATKAPWGSFIYGPVVDGTFVPALPGQLLQQGKYDHDLNLMTGYNANEGLVFTSPDSRNSSWLAQYLKTTFPHIKPDIVEYITQELYPPVYDGSHGYTDSIQRTSTLNADMIFKCSIDYLNRAYNNRTFAYEFSVPPAIHGQDVLYTYYSNGTVPHNNDITVTNVTVSQVMQDYFTSFAQFGRPKSPLGPVFEQYGSRQQLMNIGNNTIRTTTDTVGNSHCRFWQPAPYL</sequence>
<dbReference type="GO" id="GO:0016787">
    <property type="term" value="F:hydrolase activity"/>
    <property type="evidence" value="ECO:0007669"/>
    <property type="project" value="UniProtKB-KW"/>
</dbReference>
<dbReference type="AlphaFoldDB" id="A0A9W9HUR7"/>
<dbReference type="InterPro" id="IPR019819">
    <property type="entry name" value="Carboxylesterase_B_CS"/>
</dbReference>
<evidence type="ECO:0000256" key="1">
    <source>
        <dbReference type="ARBA" id="ARBA00005964"/>
    </source>
</evidence>
<feature type="chain" id="PRO_5041013835" description="Carboxylic ester hydrolase" evidence="3">
    <location>
        <begin position="17"/>
        <end position="557"/>
    </location>
</feature>
<dbReference type="PANTHER" id="PTHR11559">
    <property type="entry name" value="CARBOXYLESTERASE"/>
    <property type="match status" value="1"/>
</dbReference>
<dbReference type="Pfam" id="PF00135">
    <property type="entry name" value="COesterase"/>
    <property type="match status" value="1"/>
</dbReference>
<keyword evidence="3" id="KW-0732">Signal</keyword>
<dbReference type="OrthoDB" id="408631at2759"/>
<dbReference type="Gene3D" id="3.40.50.1820">
    <property type="entry name" value="alpha/beta hydrolase"/>
    <property type="match status" value="1"/>
</dbReference>
<comment type="similarity">
    <text evidence="1 3">Belongs to the type-B carboxylesterase/lipase family.</text>
</comment>
<dbReference type="PROSITE" id="PS00941">
    <property type="entry name" value="CARBOXYLESTERASE_B_2"/>
    <property type="match status" value="1"/>
</dbReference>
<dbReference type="InterPro" id="IPR029058">
    <property type="entry name" value="AB_hydrolase_fold"/>
</dbReference>
<evidence type="ECO:0000256" key="2">
    <source>
        <dbReference type="ARBA" id="ARBA00022801"/>
    </source>
</evidence>
<evidence type="ECO:0000259" key="4">
    <source>
        <dbReference type="Pfam" id="PF00135"/>
    </source>
</evidence>
<dbReference type="GO" id="GO:0072330">
    <property type="term" value="P:monocarboxylic acid biosynthetic process"/>
    <property type="evidence" value="ECO:0007669"/>
    <property type="project" value="UniProtKB-ARBA"/>
</dbReference>
<dbReference type="SUPFAM" id="SSF53474">
    <property type="entry name" value="alpha/beta-Hydrolases"/>
    <property type="match status" value="1"/>
</dbReference>
<keyword evidence="2 3" id="KW-0378">Hydrolase</keyword>
<protein>
    <recommendedName>
        <fullName evidence="3">Carboxylic ester hydrolase</fullName>
        <ecNumber evidence="3">3.1.1.-</ecNumber>
    </recommendedName>
</protein>
<evidence type="ECO:0000313" key="6">
    <source>
        <dbReference type="Proteomes" id="UP001146351"/>
    </source>
</evidence>
<accession>A0A9W9HUR7</accession>
<evidence type="ECO:0000313" key="5">
    <source>
        <dbReference type="EMBL" id="KAJ5156847.1"/>
    </source>
</evidence>
<gene>
    <name evidence="5" type="ORF">N7492_009650</name>
</gene>
<dbReference type="EMBL" id="JAPQKO010000006">
    <property type="protein sequence ID" value="KAJ5156847.1"/>
    <property type="molecule type" value="Genomic_DNA"/>
</dbReference>
<name>A0A9W9HUR7_9EURO</name>